<keyword evidence="4 6" id="KW-1133">Transmembrane helix</keyword>
<comment type="caution">
    <text evidence="7">The sequence shown here is derived from an EMBL/GenBank/DDBJ whole genome shotgun (WGS) entry which is preliminary data.</text>
</comment>
<feature type="transmembrane region" description="Helical" evidence="6">
    <location>
        <begin position="190"/>
        <end position="210"/>
    </location>
</feature>
<organism evidence="7 8">
    <name type="scientific">Paenibacillus albiflavus</name>
    <dbReference type="NCBI Taxonomy" id="2545760"/>
    <lineage>
        <taxon>Bacteria</taxon>
        <taxon>Bacillati</taxon>
        <taxon>Bacillota</taxon>
        <taxon>Bacilli</taxon>
        <taxon>Bacillales</taxon>
        <taxon>Paenibacillaceae</taxon>
        <taxon>Paenibacillus</taxon>
    </lineage>
</organism>
<comment type="similarity">
    <text evidence="2">Belongs to the TerC family.</text>
</comment>
<protein>
    <submittedName>
        <fullName evidence="7">TerC family protein</fullName>
    </submittedName>
</protein>
<dbReference type="InterPro" id="IPR022301">
    <property type="entry name" value="Integral_membrane_YjbE"/>
</dbReference>
<dbReference type="RefSeq" id="WP_132419244.1">
    <property type="nucleotide sequence ID" value="NZ_SKFG01000018.1"/>
</dbReference>
<proteinExistence type="inferred from homology"/>
<evidence type="ECO:0000256" key="2">
    <source>
        <dbReference type="ARBA" id="ARBA00007511"/>
    </source>
</evidence>
<name>A0A4R4E741_9BACL</name>
<dbReference type="InterPro" id="IPR005496">
    <property type="entry name" value="Integral_membrane_TerC"/>
</dbReference>
<comment type="subcellular location">
    <subcellularLocation>
        <location evidence="1">Membrane</location>
        <topology evidence="1">Multi-pass membrane protein</topology>
    </subcellularLocation>
</comment>
<keyword evidence="8" id="KW-1185">Reference proteome</keyword>
<feature type="transmembrane region" description="Helical" evidence="6">
    <location>
        <begin position="130"/>
        <end position="151"/>
    </location>
</feature>
<evidence type="ECO:0000256" key="3">
    <source>
        <dbReference type="ARBA" id="ARBA00022692"/>
    </source>
</evidence>
<keyword evidence="3 6" id="KW-0812">Transmembrane</keyword>
<evidence type="ECO:0000313" key="8">
    <source>
        <dbReference type="Proteomes" id="UP000295418"/>
    </source>
</evidence>
<gene>
    <name evidence="7" type="ORF">E0485_16860</name>
</gene>
<reference evidence="7 8" key="1">
    <citation type="submission" date="2019-03" db="EMBL/GenBank/DDBJ databases">
        <authorList>
            <person name="Kim M.K.M."/>
        </authorList>
    </citation>
    <scope>NUCLEOTIDE SEQUENCE [LARGE SCALE GENOMIC DNA]</scope>
    <source>
        <strain evidence="7 8">18JY21-1</strain>
    </source>
</reference>
<feature type="transmembrane region" description="Helical" evidence="6">
    <location>
        <begin position="107"/>
        <end position="124"/>
    </location>
</feature>
<dbReference type="AlphaFoldDB" id="A0A4R4E741"/>
<feature type="transmembrane region" description="Helical" evidence="6">
    <location>
        <begin position="41"/>
        <end position="62"/>
    </location>
</feature>
<dbReference type="GO" id="GO:0016020">
    <property type="term" value="C:membrane"/>
    <property type="evidence" value="ECO:0007669"/>
    <property type="project" value="UniProtKB-SubCell"/>
</dbReference>
<evidence type="ECO:0000256" key="4">
    <source>
        <dbReference type="ARBA" id="ARBA00022989"/>
    </source>
</evidence>
<dbReference type="NCBIfam" id="TIGR03717">
    <property type="entry name" value="R_switched_YjbE"/>
    <property type="match status" value="1"/>
</dbReference>
<sequence>MWESILLFFQILIVNIVLSGDNAVVIAMASKNLPAVQRTQAIWWGAFGAIGLRLILTLVAVSILGIPYIQAVGSILLIWIAIKLLIEDDSGRNIAVASSLGKAVRTIILADFIMSLDNVLAIAAMAKNDIAIIILGISLSIPLIIWGSSVVMKLLHRFPIFVFLGAGILGYTAGEMFTNDIKVAPYVDQYIPHWLIPIAGGAFVIIIGLIKKWANRKNIPHVTTR</sequence>
<dbReference type="PANTHER" id="PTHR30238">
    <property type="entry name" value="MEMBRANE BOUND PREDICTED REDOX MODULATOR"/>
    <property type="match status" value="1"/>
</dbReference>
<dbReference type="EMBL" id="SKFG01000018">
    <property type="protein sequence ID" value="TCZ75564.1"/>
    <property type="molecule type" value="Genomic_DNA"/>
</dbReference>
<dbReference type="OrthoDB" id="5295733at2"/>
<feature type="transmembrane region" description="Helical" evidence="6">
    <location>
        <begin position="6"/>
        <end position="29"/>
    </location>
</feature>
<evidence type="ECO:0000313" key="7">
    <source>
        <dbReference type="EMBL" id="TCZ75564.1"/>
    </source>
</evidence>
<accession>A0A4R4E741</accession>
<evidence type="ECO:0000256" key="1">
    <source>
        <dbReference type="ARBA" id="ARBA00004141"/>
    </source>
</evidence>
<feature type="transmembrane region" description="Helical" evidence="6">
    <location>
        <begin position="68"/>
        <end position="86"/>
    </location>
</feature>
<dbReference type="PANTHER" id="PTHR30238:SF4">
    <property type="entry name" value="SLL1022 PROTEIN"/>
    <property type="match status" value="1"/>
</dbReference>
<feature type="transmembrane region" description="Helical" evidence="6">
    <location>
        <begin position="158"/>
        <end position="178"/>
    </location>
</feature>
<dbReference type="Proteomes" id="UP000295418">
    <property type="component" value="Unassembled WGS sequence"/>
</dbReference>
<evidence type="ECO:0000256" key="6">
    <source>
        <dbReference type="SAM" id="Phobius"/>
    </source>
</evidence>
<evidence type="ECO:0000256" key="5">
    <source>
        <dbReference type="ARBA" id="ARBA00023136"/>
    </source>
</evidence>
<keyword evidence="5 6" id="KW-0472">Membrane</keyword>
<dbReference type="Pfam" id="PF03741">
    <property type="entry name" value="TerC"/>
    <property type="match status" value="1"/>
</dbReference>